<organism evidence="2 3">
    <name type="scientific">Shewanella denitrificans (strain OS217 / ATCC BAA-1090 / DSM 15013)</name>
    <dbReference type="NCBI Taxonomy" id="318161"/>
    <lineage>
        <taxon>Bacteria</taxon>
        <taxon>Pseudomonadati</taxon>
        <taxon>Pseudomonadota</taxon>
        <taxon>Gammaproteobacteria</taxon>
        <taxon>Alteromonadales</taxon>
        <taxon>Shewanellaceae</taxon>
        <taxon>Shewanella</taxon>
    </lineage>
</organism>
<reference evidence="2 3" key="1">
    <citation type="submission" date="2006-03" db="EMBL/GenBank/DDBJ databases">
        <title>Complete sequence of Shewanella denitrificans OS217.</title>
        <authorList>
            <consortium name="US DOE Joint Genome Institute"/>
            <person name="Copeland A."/>
            <person name="Lucas S."/>
            <person name="Lapidus A."/>
            <person name="Barry K."/>
            <person name="Detter J.C."/>
            <person name="Glavina del Rio T."/>
            <person name="Hammon N."/>
            <person name="Israni S."/>
            <person name="Dalin E."/>
            <person name="Tice H."/>
            <person name="Pitluck S."/>
            <person name="Brettin T."/>
            <person name="Bruce D."/>
            <person name="Han C."/>
            <person name="Tapia R."/>
            <person name="Gilna P."/>
            <person name="Kiss H."/>
            <person name="Schmutz J."/>
            <person name="Larimer F."/>
            <person name="Land M."/>
            <person name="Hauser L."/>
            <person name="Kyrpides N."/>
            <person name="Lykidis A."/>
            <person name="Richardson P."/>
        </authorList>
    </citation>
    <scope>NUCLEOTIDE SEQUENCE [LARGE SCALE GENOMIC DNA]</scope>
    <source>
        <strain evidence="3">OS217 / ATCC BAA-1090 / DSM 15013</strain>
    </source>
</reference>
<sequence length="191" mass="21246">MNYRHRLNQWILAMSLLSLSTLCCALPAYSTEHKDAQIKEASSQTELVIFLVRHGEKDTGDNPSLTAEGKQRAEQLAAMLANNQLDGIYSTDYKRTQETAGPSALKQQLEIQSYDPRHLEDFSDALKAKTGRYLVVGHSNTTTALVSLLGGEPQGDIDDSSEFNRLYILNIKHTKHGNEVTSVLLRYGANH</sequence>
<dbReference type="CDD" id="cd07040">
    <property type="entry name" value="HP"/>
    <property type="match status" value="1"/>
</dbReference>
<dbReference type="SMART" id="SM00855">
    <property type="entry name" value="PGAM"/>
    <property type="match status" value="1"/>
</dbReference>
<dbReference type="Pfam" id="PF00300">
    <property type="entry name" value="His_Phos_1"/>
    <property type="match status" value="1"/>
</dbReference>
<dbReference type="RefSeq" id="WP_011496542.1">
    <property type="nucleotide sequence ID" value="NC_007954.1"/>
</dbReference>
<dbReference type="GO" id="GO:0016791">
    <property type="term" value="F:phosphatase activity"/>
    <property type="evidence" value="ECO:0007669"/>
    <property type="project" value="TreeGrafter"/>
</dbReference>
<feature type="chain" id="PRO_5004181523" evidence="1">
    <location>
        <begin position="26"/>
        <end position="191"/>
    </location>
</feature>
<accession>Q12MD9</accession>
<evidence type="ECO:0000256" key="1">
    <source>
        <dbReference type="SAM" id="SignalP"/>
    </source>
</evidence>
<protein>
    <submittedName>
        <fullName evidence="2">Phosphoglycerate mutase</fullName>
    </submittedName>
</protein>
<proteinExistence type="predicted"/>
<dbReference type="PANTHER" id="PTHR48100:SF1">
    <property type="entry name" value="HISTIDINE PHOSPHATASE FAMILY PROTEIN-RELATED"/>
    <property type="match status" value="1"/>
</dbReference>
<dbReference type="Proteomes" id="UP000001982">
    <property type="component" value="Chromosome"/>
</dbReference>
<evidence type="ECO:0000313" key="3">
    <source>
        <dbReference type="Proteomes" id="UP000001982"/>
    </source>
</evidence>
<dbReference type="OrthoDB" id="3296006at2"/>
<evidence type="ECO:0000313" key="2">
    <source>
        <dbReference type="EMBL" id="ABE55387.1"/>
    </source>
</evidence>
<dbReference type="AlphaFoldDB" id="Q12MD9"/>
<dbReference type="KEGG" id="sdn:Sden_2105"/>
<dbReference type="InterPro" id="IPR029033">
    <property type="entry name" value="His_PPase_superfam"/>
</dbReference>
<dbReference type="EMBL" id="CP000302">
    <property type="protein sequence ID" value="ABE55387.1"/>
    <property type="molecule type" value="Genomic_DNA"/>
</dbReference>
<keyword evidence="1" id="KW-0732">Signal</keyword>
<dbReference type="SUPFAM" id="SSF53254">
    <property type="entry name" value="Phosphoglycerate mutase-like"/>
    <property type="match status" value="1"/>
</dbReference>
<gene>
    <name evidence="2" type="ordered locus">Sden_2105</name>
</gene>
<dbReference type="HOGENOM" id="CLU_112476_0_0_6"/>
<dbReference type="eggNOG" id="COG0406">
    <property type="taxonomic scope" value="Bacteria"/>
</dbReference>
<dbReference type="Gene3D" id="3.40.50.1240">
    <property type="entry name" value="Phosphoglycerate mutase-like"/>
    <property type="match status" value="1"/>
</dbReference>
<name>Q12MD9_SHEDO</name>
<dbReference type="GO" id="GO:0005737">
    <property type="term" value="C:cytoplasm"/>
    <property type="evidence" value="ECO:0007669"/>
    <property type="project" value="TreeGrafter"/>
</dbReference>
<dbReference type="STRING" id="318161.Sden_2105"/>
<keyword evidence="3" id="KW-1185">Reference proteome</keyword>
<dbReference type="InterPro" id="IPR050275">
    <property type="entry name" value="PGM_Phosphatase"/>
</dbReference>
<dbReference type="PANTHER" id="PTHR48100">
    <property type="entry name" value="BROAD-SPECIFICITY PHOSPHATASE YOR283W-RELATED"/>
    <property type="match status" value="1"/>
</dbReference>
<feature type="signal peptide" evidence="1">
    <location>
        <begin position="1"/>
        <end position="25"/>
    </location>
</feature>
<dbReference type="InterPro" id="IPR013078">
    <property type="entry name" value="His_Pase_superF_clade-1"/>
</dbReference>